<dbReference type="Gene3D" id="1.25.40.390">
    <property type="match status" value="1"/>
</dbReference>
<feature type="domain" description="RagB/SusD" evidence="7">
    <location>
        <begin position="363"/>
        <end position="502"/>
    </location>
</feature>
<evidence type="ECO:0000256" key="5">
    <source>
        <dbReference type="ARBA" id="ARBA00023237"/>
    </source>
</evidence>
<evidence type="ECO:0000256" key="2">
    <source>
        <dbReference type="ARBA" id="ARBA00006275"/>
    </source>
</evidence>
<dbReference type="Pfam" id="PF14322">
    <property type="entry name" value="SusD-like_3"/>
    <property type="match status" value="1"/>
</dbReference>
<evidence type="ECO:0000313" key="10">
    <source>
        <dbReference type="Proteomes" id="UP001580928"/>
    </source>
</evidence>
<dbReference type="PROSITE" id="PS51257">
    <property type="entry name" value="PROKAR_LIPOPROTEIN"/>
    <property type="match status" value="1"/>
</dbReference>
<evidence type="ECO:0000313" key="9">
    <source>
        <dbReference type="EMBL" id="MFB5945982.1"/>
    </source>
</evidence>
<organism evidence="9 10">
    <name type="scientific">Albibacterium profundi</name>
    <dbReference type="NCBI Taxonomy" id="3134906"/>
    <lineage>
        <taxon>Bacteria</taxon>
        <taxon>Pseudomonadati</taxon>
        <taxon>Bacteroidota</taxon>
        <taxon>Sphingobacteriia</taxon>
        <taxon>Sphingobacteriales</taxon>
        <taxon>Sphingobacteriaceae</taxon>
        <taxon>Albibacterium</taxon>
    </lineage>
</organism>
<name>A0ABV5CHW6_9SPHI</name>
<dbReference type="EMBL" id="JBBVGT010000002">
    <property type="protein sequence ID" value="MFB5945982.1"/>
    <property type="molecule type" value="Genomic_DNA"/>
</dbReference>
<feature type="domain" description="SusD-like N-terminal" evidence="8">
    <location>
        <begin position="24"/>
        <end position="225"/>
    </location>
</feature>
<keyword evidence="5" id="KW-0998">Cell outer membrane</keyword>
<protein>
    <submittedName>
        <fullName evidence="9">RagB/SusD family nutrient uptake outer membrane protein</fullName>
    </submittedName>
</protein>
<gene>
    <name evidence="9" type="ORF">WKR92_09065</name>
</gene>
<dbReference type="InterPro" id="IPR033985">
    <property type="entry name" value="SusD-like_N"/>
</dbReference>
<evidence type="ECO:0000256" key="3">
    <source>
        <dbReference type="ARBA" id="ARBA00022729"/>
    </source>
</evidence>
<feature type="signal peptide" evidence="6">
    <location>
        <begin position="1"/>
        <end position="22"/>
    </location>
</feature>
<sequence>MKRITKYSIWSVALLATSLASCGDFFDVKPYDAVVEDEFYQNQEDLNAAAFAMYEPLSKDVHKFLLWGDARADMVTAGQKEPEPYINEFVINNISVQNPYTDYSSIYKTIARANRQMEKVEHVFAIDNKLDDRDAKAYYAEALLLRAICYYYLVRTFDEFPLILSDHAENITYTDVNGELVSRATNKLTSSEIRGLLNYPETKQEVWLQIYNDALSVMGLLPLNYQWNRNSLPANERYGRVSQPLAATFAAEVAIWLGEYQTASAFCNSPISNNNHSLGTSGGWPNQFTASTASQHSMFLLGYRYDNSFETNRLQEFTSHRREDGGKYYLKPVSQTISKIFSYEPTDVRTTFSYKTFGKDTVIWKYIGLDNVSSMRSAYQGNASWHVYRSADAYLLKALADLLLDDYSSAFNFINNIRTARGLEEYEPEEIDYTNKEMMMEMIFRERAREFAFEGKRWYDLMLYSKLSGENKLAEIVSSKYYGEMRQQVKQKLQTESNWYIPVDPTLWNNVN</sequence>
<evidence type="ECO:0000256" key="4">
    <source>
        <dbReference type="ARBA" id="ARBA00023136"/>
    </source>
</evidence>
<accession>A0ABV5CHW6</accession>
<keyword evidence="10" id="KW-1185">Reference proteome</keyword>
<dbReference type="Proteomes" id="UP001580928">
    <property type="component" value="Unassembled WGS sequence"/>
</dbReference>
<reference evidence="9 10" key="1">
    <citation type="submission" date="2024-04" db="EMBL/GenBank/DDBJ databases">
        <title>Albibacterium profundi sp. nov., isolated from sediment of the Challenger Deep of Mariana Trench.</title>
        <authorList>
            <person name="Wang Y."/>
        </authorList>
    </citation>
    <scope>NUCLEOTIDE SEQUENCE [LARGE SCALE GENOMIC DNA]</scope>
    <source>
        <strain evidence="9 10">RHL897</strain>
    </source>
</reference>
<comment type="similarity">
    <text evidence="2">Belongs to the SusD family.</text>
</comment>
<feature type="chain" id="PRO_5046908884" evidence="6">
    <location>
        <begin position="23"/>
        <end position="512"/>
    </location>
</feature>
<dbReference type="RefSeq" id="WP_375557511.1">
    <property type="nucleotide sequence ID" value="NZ_JBBVGT010000002.1"/>
</dbReference>
<keyword evidence="3 6" id="KW-0732">Signal</keyword>
<proteinExistence type="inferred from homology"/>
<comment type="caution">
    <text evidence="9">The sequence shown here is derived from an EMBL/GenBank/DDBJ whole genome shotgun (WGS) entry which is preliminary data.</text>
</comment>
<evidence type="ECO:0000256" key="1">
    <source>
        <dbReference type="ARBA" id="ARBA00004442"/>
    </source>
</evidence>
<dbReference type="Pfam" id="PF07980">
    <property type="entry name" value="SusD_RagB"/>
    <property type="match status" value="1"/>
</dbReference>
<evidence type="ECO:0000259" key="8">
    <source>
        <dbReference type="Pfam" id="PF14322"/>
    </source>
</evidence>
<dbReference type="InterPro" id="IPR011990">
    <property type="entry name" value="TPR-like_helical_dom_sf"/>
</dbReference>
<evidence type="ECO:0000256" key="6">
    <source>
        <dbReference type="SAM" id="SignalP"/>
    </source>
</evidence>
<evidence type="ECO:0000259" key="7">
    <source>
        <dbReference type="Pfam" id="PF07980"/>
    </source>
</evidence>
<keyword evidence="4" id="KW-0472">Membrane</keyword>
<comment type="subcellular location">
    <subcellularLocation>
        <location evidence="1">Cell outer membrane</location>
    </subcellularLocation>
</comment>
<dbReference type="InterPro" id="IPR012944">
    <property type="entry name" value="SusD_RagB_dom"/>
</dbReference>
<dbReference type="SUPFAM" id="SSF48452">
    <property type="entry name" value="TPR-like"/>
    <property type="match status" value="1"/>
</dbReference>